<dbReference type="CDD" id="cd02274">
    <property type="entry name" value="DHDPR_N"/>
    <property type="match status" value="1"/>
</dbReference>
<feature type="binding site" evidence="13">
    <location>
        <begin position="19"/>
        <end position="24"/>
    </location>
    <ligand>
        <name>NAD(+)</name>
        <dbReference type="ChEBI" id="CHEBI:57540"/>
    </ligand>
</feature>
<feature type="domain" description="Dihydrodipicolinate reductase N-terminal" evidence="14">
    <location>
        <begin position="13"/>
        <end position="122"/>
    </location>
</feature>
<dbReference type="InterPro" id="IPR036291">
    <property type="entry name" value="NAD(P)-bd_dom_sf"/>
</dbReference>
<dbReference type="FunFam" id="3.30.360.10:FF:000009">
    <property type="entry name" value="4-hydroxy-tetrahydrodipicolinate reductase"/>
    <property type="match status" value="1"/>
</dbReference>
<reference evidence="16" key="2">
    <citation type="journal article" date="2021" name="PeerJ">
        <title>Extensive microbial diversity within the chicken gut microbiome revealed by metagenomics and culture.</title>
        <authorList>
            <person name="Gilroy R."/>
            <person name="Ravi A."/>
            <person name="Getino M."/>
            <person name="Pursley I."/>
            <person name="Horton D.L."/>
            <person name="Alikhan N.F."/>
            <person name="Baker D."/>
            <person name="Gharbi K."/>
            <person name="Hall N."/>
            <person name="Watson M."/>
            <person name="Adriaenssens E.M."/>
            <person name="Foster-Nyarko E."/>
            <person name="Jarju S."/>
            <person name="Secka A."/>
            <person name="Antonio M."/>
            <person name="Oren A."/>
            <person name="Chaudhuri R.R."/>
            <person name="La Ragione R."/>
            <person name="Hildebrand F."/>
            <person name="Pallen M.J."/>
        </authorList>
    </citation>
    <scope>NUCLEOTIDE SEQUENCE</scope>
    <source>
        <strain evidence="16">6276</strain>
    </source>
</reference>
<comment type="similarity">
    <text evidence="1 13">Belongs to the DapB family.</text>
</comment>
<evidence type="ECO:0000313" key="16">
    <source>
        <dbReference type="EMBL" id="HIS36692.1"/>
    </source>
</evidence>
<keyword evidence="7 13" id="KW-0520">NAD</keyword>
<evidence type="ECO:0000256" key="4">
    <source>
        <dbReference type="ARBA" id="ARBA00022857"/>
    </source>
</evidence>
<dbReference type="PROSITE" id="PS01298">
    <property type="entry name" value="DAPB"/>
    <property type="match status" value="1"/>
</dbReference>
<evidence type="ECO:0000256" key="6">
    <source>
        <dbReference type="ARBA" id="ARBA00023002"/>
    </source>
</evidence>
<evidence type="ECO:0000256" key="3">
    <source>
        <dbReference type="ARBA" id="ARBA00022605"/>
    </source>
</evidence>
<dbReference type="HAMAP" id="MF_00102">
    <property type="entry name" value="DapB"/>
    <property type="match status" value="1"/>
</dbReference>
<keyword evidence="3 13" id="KW-0028">Amino-acid biosynthesis</keyword>
<evidence type="ECO:0000256" key="10">
    <source>
        <dbReference type="ARBA" id="ARBA00038983"/>
    </source>
</evidence>
<dbReference type="SUPFAM" id="SSF55347">
    <property type="entry name" value="Glyceraldehyde-3-phosphate dehydrogenase-like, C-terminal domain"/>
    <property type="match status" value="1"/>
</dbReference>
<dbReference type="SUPFAM" id="SSF51735">
    <property type="entry name" value="NAD(P)-binding Rossmann-fold domains"/>
    <property type="match status" value="1"/>
</dbReference>
<dbReference type="InterPro" id="IPR023940">
    <property type="entry name" value="DHDPR_bac"/>
</dbReference>
<evidence type="ECO:0000256" key="5">
    <source>
        <dbReference type="ARBA" id="ARBA00022915"/>
    </source>
</evidence>
<sequence length="260" mass="28530">MLKLKTNKEKNMIKVAVCGALGKMGTEVIKAVEACNETELAAKIDIAGDDTFKSIEEAHNAVDFDVLIDFTQPKSIFENAKYCLNNGIKIVIGTTGLSDEQIAELKSLSEKNNTGCLIAPNFSTGAVLMMMFAKQAAKYFDNAEIIELHHNQKKDAPSGTAIKTALMMSEEKETFTKNNCPETETIKGARGGISYSDIHIHSVRMPGYIASQEVIFGSSGQIMTIRHDSMDRACYMQGVLLAVKHVFAKNDFVYGLENIM</sequence>
<dbReference type="NCBIfam" id="TIGR00036">
    <property type="entry name" value="dapB"/>
    <property type="match status" value="1"/>
</dbReference>
<comment type="function">
    <text evidence="13">Catalyzes the conversion of 4-hydroxy-tetrahydrodipicolinate (HTPA) to tetrahydrodipicolinate.</text>
</comment>
<comment type="caution">
    <text evidence="16">The sequence shown here is derived from an EMBL/GenBank/DDBJ whole genome shotgun (WGS) entry which is preliminary data.</text>
</comment>
<comment type="catalytic activity">
    <reaction evidence="11 13">
        <text>(S)-2,3,4,5-tetrahydrodipicolinate + NADP(+) + H2O = (2S,4S)-4-hydroxy-2,3,4,5-tetrahydrodipicolinate + NADPH + H(+)</text>
        <dbReference type="Rhea" id="RHEA:35331"/>
        <dbReference type="ChEBI" id="CHEBI:15377"/>
        <dbReference type="ChEBI" id="CHEBI:15378"/>
        <dbReference type="ChEBI" id="CHEBI:16845"/>
        <dbReference type="ChEBI" id="CHEBI:57783"/>
        <dbReference type="ChEBI" id="CHEBI:58349"/>
        <dbReference type="ChEBI" id="CHEBI:67139"/>
        <dbReference type="EC" id="1.17.1.8"/>
    </reaction>
</comment>
<dbReference type="Gene3D" id="3.30.360.10">
    <property type="entry name" value="Dihydrodipicolinate Reductase, domain 2"/>
    <property type="match status" value="1"/>
</dbReference>
<keyword evidence="4 13" id="KW-0521">NADP</keyword>
<name>A0A9D1JN58_9BACT</name>
<keyword evidence="6 13" id="KW-0560">Oxidoreductase</keyword>
<comment type="catalytic activity">
    <reaction evidence="12 13">
        <text>(S)-2,3,4,5-tetrahydrodipicolinate + NAD(+) + H2O = (2S,4S)-4-hydroxy-2,3,4,5-tetrahydrodipicolinate + NADH + H(+)</text>
        <dbReference type="Rhea" id="RHEA:35323"/>
        <dbReference type="ChEBI" id="CHEBI:15377"/>
        <dbReference type="ChEBI" id="CHEBI:15378"/>
        <dbReference type="ChEBI" id="CHEBI:16845"/>
        <dbReference type="ChEBI" id="CHEBI:57540"/>
        <dbReference type="ChEBI" id="CHEBI:57945"/>
        <dbReference type="ChEBI" id="CHEBI:67139"/>
        <dbReference type="EC" id="1.17.1.8"/>
    </reaction>
</comment>
<dbReference type="EC" id="1.17.1.8" evidence="10 13"/>
<dbReference type="PIRSF" id="PIRSF000161">
    <property type="entry name" value="DHPR"/>
    <property type="match status" value="1"/>
</dbReference>
<comment type="caution">
    <text evidence="13">Was originally thought to be a dihydrodipicolinate reductase (DHDPR), catalyzing the conversion of dihydrodipicolinate to tetrahydrodipicolinate. However, it was shown in E.coli that the substrate of the enzymatic reaction is not dihydrodipicolinate (DHDP) but in fact (2S,4S)-4-hydroxy-2,3,4,5-tetrahydrodipicolinic acid (HTPA), the product released by the DapA-catalyzed reaction.</text>
</comment>
<gene>
    <name evidence="13" type="primary">dapB</name>
    <name evidence="16" type="ORF">IAC10_08705</name>
</gene>
<dbReference type="GO" id="GO:0016726">
    <property type="term" value="F:oxidoreductase activity, acting on CH or CH2 groups, NAD or NADP as acceptor"/>
    <property type="evidence" value="ECO:0007669"/>
    <property type="project" value="UniProtKB-UniRule"/>
</dbReference>
<dbReference type="GO" id="GO:0009089">
    <property type="term" value="P:lysine biosynthetic process via diaminopimelate"/>
    <property type="evidence" value="ECO:0007669"/>
    <property type="project" value="UniProtKB-UniRule"/>
</dbReference>
<dbReference type="Pfam" id="PF01113">
    <property type="entry name" value="DapB_N"/>
    <property type="match status" value="1"/>
</dbReference>
<keyword evidence="8 13" id="KW-0457">Lysine biosynthesis</keyword>
<reference evidence="16" key="1">
    <citation type="submission" date="2020-10" db="EMBL/GenBank/DDBJ databases">
        <authorList>
            <person name="Gilroy R."/>
        </authorList>
    </citation>
    <scope>NUCLEOTIDE SEQUENCE</scope>
    <source>
        <strain evidence="16">6276</strain>
    </source>
</reference>
<evidence type="ECO:0000256" key="9">
    <source>
        <dbReference type="ARBA" id="ARBA00037922"/>
    </source>
</evidence>
<protein>
    <recommendedName>
        <fullName evidence="10 13">4-hydroxy-tetrahydrodipicolinate reductase</fullName>
        <shortName evidence="13">HTPA reductase</shortName>
        <ecNumber evidence="10 13">1.17.1.8</ecNumber>
    </recommendedName>
</protein>
<evidence type="ECO:0000313" key="17">
    <source>
        <dbReference type="Proteomes" id="UP000823928"/>
    </source>
</evidence>
<dbReference type="InterPro" id="IPR022664">
    <property type="entry name" value="DapB_N_CS"/>
</dbReference>
<feature type="binding site" evidence="13">
    <location>
        <begin position="119"/>
        <end position="122"/>
    </location>
    <ligand>
        <name>NAD(+)</name>
        <dbReference type="ChEBI" id="CHEBI:57540"/>
    </ligand>
</feature>
<feature type="active site" description="Proton donor" evidence="13">
    <location>
        <position position="153"/>
    </location>
</feature>
<comment type="caution">
    <text evidence="13">Lacks conserved residue(s) required for the propagation of feature annotation.</text>
</comment>
<evidence type="ECO:0000256" key="8">
    <source>
        <dbReference type="ARBA" id="ARBA00023154"/>
    </source>
</evidence>
<evidence type="ECO:0000256" key="13">
    <source>
        <dbReference type="HAMAP-Rule" id="MF_00102"/>
    </source>
</evidence>
<dbReference type="EMBL" id="DVIU01000171">
    <property type="protein sequence ID" value="HIS36692.1"/>
    <property type="molecule type" value="Genomic_DNA"/>
</dbReference>
<comment type="subunit">
    <text evidence="13">Homotetramer.</text>
</comment>
<dbReference type="GO" id="GO:0050661">
    <property type="term" value="F:NADP binding"/>
    <property type="evidence" value="ECO:0007669"/>
    <property type="project" value="UniProtKB-UniRule"/>
</dbReference>
<dbReference type="Gene3D" id="3.40.50.720">
    <property type="entry name" value="NAD(P)-binding Rossmann-like Domain"/>
    <property type="match status" value="1"/>
</dbReference>
<dbReference type="InterPro" id="IPR022663">
    <property type="entry name" value="DapB_C"/>
</dbReference>
<dbReference type="Proteomes" id="UP000823928">
    <property type="component" value="Unassembled WGS sequence"/>
</dbReference>
<feature type="binding site" evidence="13">
    <location>
        <begin position="93"/>
        <end position="95"/>
    </location>
    <ligand>
        <name>NAD(+)</name>
        <dbReference type="ChEBI" id="CHEBI:57540"/>
    </ligand>
</feature>
<feature type="domain" description="Dihydrodipicolinate reductase C-terminal" evidence="15">
    <location>
        <begin position="125"/>
        <end position="260"/>
    </location>
</feature>
<feature type="binding site" evidence="13">
    <location>
        <begin position="159"/>
        <end position="160"/>
    </location>
    <ligand>
        <name>(S)-2,3,4,5-tetrahydrodipicolinate</name>
        <dbReference type="ChEBI" id="CHEBI:16845"/>
    </ligand>
</feature>
<dbReference type="PANTHER" id="PTHR20836:SF0">
    <property type="entry name" value="4-HYDROXY-TETRAHYDRODIPICOLINATE REDUCTASE 1, CHLOROPLASTIC-RELATED"/>
    <property type="match status" value="1"/>
</dbReference>
<dbReference type="AlphaFoldDB" id="A0A9D1JN58"/>
<dbReference type="GO" id="GO:0051287">
    <property type="term" value="F:NAD binding"/>
    <property type="evidence" value="ECO:0007669"/>
    <property type="project" value="UniProtKB-UniRule"/>
</dbReference>
<dbReference type="PANTHER" id="PTHR20836">
    <property type="entry name" value="DIHYDRODIPICOLINATE REDUCTASE"/>
    <property type="match status" value="1"/>
</dbReference>
<evidence type="ECO:0000259" key="15">
    <source>
        <dbReference type="Pfam" id="PF05173"/>
    </source>
</evidence>
<feature type="binding site" evidence="13">
    <location>
        <position position="49"/>
    </location>
    <ligand>
        <name>NAD(+)</name>
        <dbReference type="ChEBI" id="CHEBI:57540"/>
    </ligand>
</feature>
<evidence type="ECO:0000256" key="11">
    <source>
        <dbReference type="ARBA" id="ARBA00049080"/>
    </source>
</evidence>
<comment type="pathway">
    <text evidence="9 13">Amino-acid biosynthesis; L-lysine biosynthesis via DAP pathway; (S)-tetrahydrodipicolinate from L-aspartate: step 4/4.</text>
</comment>
<feature type="binding site" evidence="13">
    <location>
        <position position="150"/>
    </location>
    <ligand>
        <name>(S)-2,3,4,5-tetrahydrodipicolinate</name>
        <dbReference type="ChEBI" id="CHEBI:16845"/>
    </ligand>
</feature>
<accession>A0A9D1JN58</accession>
<evidence type="ECO:0000256" key="12">
    <source>
        <dbReference type="ARBA" id="ARBA00049396"/>
    </source>
</evidence>
<feature type="active site" description="Proton donor/acceptor" evidence="13">
    <location>
        <position position="149"/>
    </location>
</feature>
<comment type="subcellular location">
    <subcellularLocation>
        <location evidence="13">Cytoplasm</location>
    </subcellularLocation>
</comment>
<dbReference type="GO" id="GO:0005829">
    <property type="term" value="C:cytosol"/>
    <property type="evidence" value="ECO:0007669"/>
    <property type="project" value="TreeGrafter"/>
</dbReference>
<organism evidence="16 17">
    <name type="scientific">Candidatus Scatousia excrementigallinarum</name>
    <dbReference type="NCBI Taxonomy" id="2840935"/>
    <lineage>
        <taxon>Bacteria</taxon>
        <taxon>Candidatus Scatousia</taxon>
    </lineage>
</organism>
<evidence type="ECO:0000259" key="14">
    <source>
        <dbReference type="Pfam" id="PF01113"/>
    </source>
</evidence>
<dbReference type="GO" id="GO:0019877">
    <property type="term" value="P:diaminopimelate biosynthetic process"/>
    <property type="evidence" value="ECO:0007669"/>
    <property type="project" value="UniProtKB-UniRule"/>
</dbReference>
<keyword evidence="5 13" id="KW-0220">Diaminopimelate biosynthesis</keyword>
<evidence type="ECO:0000256" key="7">
    <source>
        <dbReference type="ARBA" id="ARBA00023027"/>
    </source>
</evidence>
<keyword evidence="2 13" id="KW-0963">Cytoplasm</keyword>
<evidence type="ECO:0000256" key="2">
    <source>
        <dbReference type="ARBA" id="ARBA00022490"/>
    </source>
</evidence>
<evidence type="ECO:0000256" key="1">
    <source>
        <dbReference type="ARBA" id="ARBA00006642"/>
    </source>
</evidence>
<dbReference type="GO" id="GO:0008839">
    <property type="term" value="F:4-hydroxy-tetrahydrodipicolinate reductase"/>
    <property type="evidence" value="ECO:0007669"/>
    <property type="project" value="UniProtKB-UniRule"/>
</dbReference>
<proteinExistence type="inferred from homology"/>
<dbReference type="InterPro" id="IPR000846">
    <property type="entry name" value="DapB_N"/>
</dbReference>
<dbReference type="Pfam" id="PF05173">
    <property type="entry name" value="DapB_C"/>
    <property type="match status" value="1"/>
</dbReference>